<dbReference type="GO" id="GO:0007155">
    <property type="term" value="P:cell adhesion"/>
    <property type="evidence" value="ECO:0007669"/>
    <property type="project" value="InterPro"/>
</dbReference>
<dbReference type="PROSITE" id="PS51257">
    <property type="entry name" value="PROKAR_LIPOPROTEIN"/>
    <property type="match status" value="1"/>
</dbReference>
<evidence type="ECO:0000256" key="6">
    <source>
        <dbReference type="SAM" id="SignalP"/>
    </source>
</evidence>
<dbReference type="InterPro" id="IPR050492">
    <property type="entry name" value="Bact_metal-bind_prot9"/>
</dbReference>
<dbReference type="Gene3D" id="3.40.50.1980">
    <property type="entry name" value="Nitrogenase molybdenum iron protein domain"/>
    <property type="match status" value="2"/>
</dbReference>
<sequence>MFSSRRTLSAALTTTAMLALTACGSSDASDGSSGGASSGKPSLEVVASFYPLQYAAERVGGSHVTVSSLTKPGAEPHDLELTPKQAGQVAQSSLLIYLAGFQPSVDAAAKEAPQRLDVASVADLSLHADEVTAVDSESADDHDHDHGSEHGADPHFWLDPTRYAKVVTAIGEKFAGQDPTHASQYRSSAASFVKELTALDGSFSTTLATCSNRNLVTSHTAFGYLAQRYKLHQVGVTAISPDQEPTPGRLKAVTAYVKANKVTTIYTETLASPKVAETVAKSTGAKVAVLDPLEGISDKSAGTDYLSVMRSNLNTLKQGQSCQ</sequence>
<dbReference type="RefSeq" id="WP_342767508.1">
    <property type="nucleotide sequence ID" value="NZ_QTUA01000001.1"/>
</dbReference>
<dbReference type="Pfam" id="PF01297">
    <property type="entry name" value="ZnuA"/>
    <property type="match status" value="1"/>
</dbReference>
<dbReference type="GO" id="GO:0030001">
    <property type="term" value="P:metal ion transport"/>
    <property type="evidence" value="ECO:0007669"/>
    <property type="project" value="InterPro"/>
</dbReference>
<dbReference type="PRINTS" id="PR00691">
    <property type="entry name" value="ADHESINB"/>
</dbReference>
<dbReference type="PANTHER" id="PTHR42953">
    <property type="entry name" value="HIGH-AFFINITY ZINC UPTAKE SYSTEM PROTEIN ZNUA-RELATED"/>
    <property type="match status" value="1"/>
</dbReference>
<feature type="chain" id="PRO_5017595123" evidence="6">
    <location>
        <begin position="29"/>
        <end position="323"/>
    </location>
</feature>
<dbReference type="InterPro" id="IPR006129">
    <property type="entry name" value="AdhesinB"/>
</dbReference>
<proteinExistence type="inferred from homology"/>
<keyword evidence="8" id="KW-1185">Reference proteome</keyword>
<comment type="similarity">
    <text evidence="1 4">Belongs to the bacterial solute-binding protein 9 family.</text>
</comment>
<evidence type="ECO:0000256" key="2">
    <source>
        <dbReference type="ARBA" id="ARBA00022448"/>
    </source>
</evidence>
<evidence type="ECO:0000256" key="5">
    <source>
        <dbReference type="SAM" id="MobiDB-lite"/>
    </source>
</evidence>
<reference evidence="7 8" key="1">
    <citation type="submission" date="2018-08" db="EMBL/GenBank/DDBJ databases">
        <title>Sequencing the genomes of 1000 actinobacteria strains.</title>
        <authorList>
            <person name="Klenk H.-P."/>
        </authorList>
    </citation>
    <scope>NUCLEOTIDE SEQUENCE [LARGE SCALE GENOMIC DNA]</scope>
    <source>
        <strain evidence="7 8">DSM 22967</strain>
    </source>
</reference>
<gene>
    <name evidence="7" type="ORF">DFJ65_1836</name>
</gene>
<evidence type="ECO:0000313" key="8">
    <source>
        <dbReference type="Proteomes" id="UP000256253"/>
    </source>
</evidence>
<evidence type="ECO:0000313" key="7">
    <source>
        <dbReference type="EMBL" id="REF30816.1"/>
    </source>
</evidence>
<dbReference type="GO" id="GO:0046872">
    <property type="term" value="F:metal ion binding"/>
    <property type="evidence" value="ECO:0007669"/>
    <property type="project" value="InterPro"/>
</dbReference>
<evidence type="ECO:0000256" key="3">
    <source>
        <dbReference type="ARBA" id="ARBA00022729"/>
    </source>
</evidence>
<dbReference type="Proteomes" id="UP000256253">
    <property type="component" value="Unassembled WGS sequence"/>
</dbReference>
<keyword evidence="2 4" id="KW-0813">Transport</keyword>
<feature type="signal peptide" evidence="6">
    <location>
        <begin position="1"/>
        <end position="28"/>
    </location>
</feature>
<dbReference type="InterPro" id="IPR006128">
    <property type="entry name" value="Lipoprotein_PsaA-like"/>
</dbReference>
<dbReference type="EMBL" id="QTUA01000001">
    <property type="protein sequence ID" value="REF30816.1"/>
    <property type="molecule type" value="Genomic_DNA"/>
</dbReference>
<feature type="region of interest" description="Disordered" evidence="5">
    <location>
        <begin position="133"/>
        <end position="156"/>
    </location>
</feature>
<evidence type="ECO:0000256" key="1">
    <source>
        <dbReference type="ARBA" id="ARBA00011028"/>
    </source>
</evidence>
<dbReference type="AlphaFoldDB" id="A0A3D9UNF1"/>
<dbReference type="InterPro" id="IPR006127">
    <property type="entry name" value="ZnuA-like"/>
</dbReference>
<accession>A0A3D9UNF1</accession>
<keyword evidence="3 6" id="KW-0732">Signal</keyword>
<dbReference type="SUPFAM" id="SSF53807">
    <property type="entry name" value="Helical backbone' metal receptor"/>
    <property type="match status" value="1"/>
</dbReference>
<name>A0A3D9UNF1_9MICO</name>
<dbReference type="PRINTS" id="PR00690">
    <property type="entry name" value="ADHESNFAMILY"/>
</dbReference>
<organism evidence="7 8">
    <name type="scientific">Calidifontibacter indicus</name>
    <dbReference type="NCBI Taxonomy" id="419650"/>
    <lineage>
        <taxon>Bacteria</taxon>
        <taxon>Bacillati</taxon>
        <taxon>Actinomycetota</taxon>
        <taxon>Actinomycetes</taxon>
        <taxon>Micrococcales</taxon>
        <taxon>Dermacoccaceae</taxon>
        <taxon>Calidifontibacter</taxon>
    </lineage>
</organism>
<comment type="caution">
    <text evidence="7">The sequence shown here is derived from an EMBL/GenBank/DDBJ whole genome shotgun (WGS) entry which is preliminary data.</text>
</comment>
<protein>
    <submittedName>
        <fullName evidence="7">Zinc transport system substrate-binding protein</fullName>
    </submittedName>
</protein>
<dbReference type="PANTHER" id="PTHR42953:SF3">
    <property type="entry name" value="HIGH-AFFINITY ZINC UPTAKE SYSTEM PROTEIN ZNUA"/>
    <property type="match status" value="1"/>
</dbReference>
<evidence type="ECO:0000256" key="4">
    <source>
        <dbReference type="RuleBase" id="RU003512"/>
    </source>
</evidence>
<feature type="compositionally biased region" description="Basic and acidic residues" evidence="5">
    <location>
        <begin position="139"/>
        <end position="153"/>
    </location>
</feature>